<gene>
    <name evidence="1" type="ORF">E2562_028716</name>
</gene>
<keyword evidence="2" id="KW-1185">Reference proteome</keyword>
<dbReference type="Proteomes" id="UP000479710">
    <property type="component" value="Unassembled WGS sequence"/>
</dbReference>
<protein>
    <submittedName>
        <fullName evidence="1">Uncharacterized protein</fullName>
    </submittedName>
</protein>
<evidence type="ECO:0000313" key="2">
    <source>
        <dbReference type="Proteomes" id="UP000479710"/>
    </source>
</evidence>
<proteinExistence type="predicted"/>
<sequence length="135" mass="14979">MVAWAVSFLSVRRCGRNGRVARRARLAGTGIVHGSSMQDHMAARFAEKKARMEHESHCRGPLGDVLRSKGTGTRLCWLDAAGYGVDRRERGRFGTPVRARRTGRKQYSVASGGHSVVRRGGARRRLRLGWPAPEQ</sequence>
<evidence type="ECO:0000313" key="1">
    <source>
        <dbReference type="EMBL" id="KAF0908832.1"/>
    </source>
</evidence>
<comment type="caution">
    <text evidence="1">The sequence shown here is derived from an EMBL/GenBank/DDBJ whole genome shotgun (WGS) entry which is preliminary data.</text>
</comment>
<name>A0A6G1D943_9ORYZ</name>
<reference evidence="1 2" key="1">
    <citation type="submission" date="2019-11" db="EMBL/GenBank/DDBJ databases">
        <title>Whole genome sequence of Oryza granulata.</title>
        <authorList>
            <person name="Li W."/>
        </authorList>
    </citation>
    <scope>NUCLEOTIDE SEQUENCE [LARGE SCALE GENOMIC DNA]</scope>
    <source>
        <strain evidence="2">cv. Menghai</strain>
        <tissue evidence="1">Leaf</tissue>
    </source>
</reference>
<organism evidence="1 2">
    <name type="scientific">Oryza meyeriana var. granulata</name>
    <dbReference type="NCBI Taxonomy" id="110450"/>
    <lineage>
        <taxon>Eukaryota</taxon>
        <taxon>Viridiplantae</taxon>
        <taxon>Streptophyta</taxon>
        <taxon>Embryophyta</taxon>
        <taxon>Tracheophyta</taxon>
        <taxon>Spermatophyta</taxon>
        <taxon>Magnoliopsida</taxon>
        <taxon>Liliopsida</taxon>
        <taxon>Poales</taxon>
        <taxon>Poaceae</taxon>
        <taxon>BOP clade</taxon>
        <taxon>Oryzoideae</taxon>
        <taxon>Oryzeae</taxon>
        <taxon>Oryzinae</taxon>
        <taxon>Oryza</taxon>
        <taxon>Oryza meyeriana</taxon>
    </lineage>
</organism>
<dbReference type="AlphaFoldDB" id="A0A6G1D943"/>
<dbReference type="EMBL" id="SPHZ02000007">
    <property type="protein sequence ID" value="KAF0908832.1"/>
    <property type="molecule type" value="Genomic_DNA"/>
</dbReference>
<accession>A0A6G1D943</accession>